<dbReference type="NCBIfam" id="TIGR01549">
    <property type="entry name" value="HAD-SF-IA-v1"/>
    <property type="match status" value="1"/>
</dbReference>
<dbReference type="InterPro" id="IPR023198">
    <property type="entry name" value="PGP-like_dom2"/>
</dbReference>
<dbReference type="SFLD" id="SFLDG01129">
    <property type="entry name" value="C1.5:_HAD__Beta-PGM__Phosphata"/>
    <property type="match status" value="1"/>
</dbReference>
<dbReference type="InterPro" id="IPR050155">
    <property type="entry name" value="HAD-like_hydrolase_sf"/>
</dbReference>
<dbReference type="PANTHER" id="PTHR43434">
    <property type="entry name" value="PHOSPHOGLYCOLATE PHOSPHATASE"/>
    <property type="match status" value="1"/>
</dbReference>
<dbReference type="Gene3D" id="3.40.50.1000">
    <property type="entry name" value="HAD superfamily/HAD-like"/>
    <property type="match status" value="1"/>
</dbReference>
<gene>
    <name evidence="1" type="ORF">A3C59_01830</name>
</gene>
<reference evidence="1 2" key="1">
    <citation type="journal article" date="2016" name="Nat. Commun.">
        <title>Thousands of microbial genomes shed light on interconnected biogeochemical processes in an aquifer system.</title>
        <authorList>
            <person name="Anantharaman K."/>
            <person name="Brown C.T."/>
            <person name="Hug L.A."/>
            <person name="Sharon I."/>
            <person name="Castelle C.J."/>
            <person name="Probst A.J."/>
            <person name="Thomas B.C."/>
            <person name="Singh A."/>
            <person name="Wilkins M.J."/>
            <person name="Karaoz U."/>
            <person name="Brodie E.L."/>
            <person name="Williams K.H."/>
            <person name="Hubbard S.S."/>
            <person name="Banfield J.F."/>
        </authorList>
    </citation>
    <scope>NUCLEOTIDE SEQUENCE [LARGE SCALE GENOMIC DNA]</scope>
</reference>
<dbReference type="SFLD" id="SFLDS00003">
    <property type="entry name" value="Haloacid_Dehalogenase"/>
    <property type="match status" value="1"/>
</dbReference>
<dbReference type="Proteomes" id="UP000176902">
    <property type="component" value="Unassembled WGS sequence"/>
</dbReference>
<dbReference type="GO" id="GO:0008967">
    <property type="term" value="F:phosphoglycolate phosphatase activity"/>
    <property type="evidence" value="ECO:0007669"/>
    <property type="project" value="TreeGrafter"/>
</dbReference>
<comment type="caution">
    <text evidence="1">The sequence shown here is derived from an EMBL/GenBank/DDBJ whole genome shotgun (WGS) entry which is preliminary data.</text>
</comment>
<dbReference type="EMBL" id="MFCV01000019">
    <property type="protein sequence ID" value="OGE32924.1"/>
    <property type="molecule type" value="Genomic_DNA"/>
</dbReference>
<name>A0A1F5JWF5_9BACT</name>
<evidence type="ECO:0000313" key="2">
    <source>
        <dbReference type="Proteomes" id="UP000176902"/>
    </source>
</evidence>
<protein>
    <recommendedName>
        <fullName evidence="3">Phosphoglycolate phosphatase</fullName>
    </recommendedName>
</protein>
<dbReference type="InterPro" id="IPR041492">
    <property type="entry name" value="HAD_2"/>
</dbReference>
<dbReference type="InterPro" id="IPR023214">
    <property type="entry name" value="HAD_sf"/>
</dbReference>
<dbReference type="SFLD" id="SFLDG01135">
    <property type="entry name" value="C1.5.6:_HAD__Beta-PGM__Phospha"/>
    <property type="match status" value="1"/>
</dbReference>
<proteinExistence type="predicted"/>
<sequence>MKAVLFDMDGTILDTSDFVFSAVEYTLTQHNLTITEEKLSQAKGMPLLDFYKYIFPDQDFELLRKTHHDYQQTRFDLGKLFPGVKKVLKKLKAGGYLIAAVTNRSNEGMVKSLKLLKVDDLFDVIVAHDDVENPKPHQDHPNKALEILGVDRKSAIMVGDTESDILAGKNAGIKTVGVTYGWIGKDIKKSKPDFVINNIEELLEVLD</sequence>
<dbReference type="GO" id="GO:0005829">
    <property type="term" value="C:cytosol"/>
    <property type="evidence" value="ECO:0007669"/>
    <property type="project" value="TreeGrafter"/>
</dbReference>
<dbReference type="AlphaFoldDB" id="A0A1F5JWF5"/>
<dbReference type="InterPro" id="IPR036412">
    <property type="entry name" value="HAD-like_sf"/>
</dbReference>
<evidence type="ECO:0000313" key="1">
    <source>
        <dbReference type="EMBL" id="OGE32924.1"/>
    </source>
</evidence>
<dbReference type="PRINTS" id="PR00413">
    <property type="entry name" value="HADHALOGNASE"/>
</dbReference>
<dbReference type="STRING" id="1797768.A3C59_01830"/>
<dbReference type="FunFam" id="3.40.50.1000:FF:000022">
    <property type="entry name" value="Phosphoglycolate phosphatase"/>
    <property type="match status" value="1"/>
</dbReference>
<dbReference type="NCBIfam" id="TIGR01509">
    <property type="entry name" value="HAD-SF-IA-v3"/>
    <property type="match status" value="1"/>
</dbReference>
<dbReference type="Pfam" id="PF13419">
    <property type="entry name" value="HAD_2"/>
    <property type="match status" value="1"/>
</dbReference>
<dbReference type="PANTHER" id="PTHR43434:SF1">
    <property type="entry name" value="PHOSPHOGLYCOLATE PHOSPHATASE"/>
    <property type="match status" value="1"/>
</dbReference>
<dbReference type="GO" id="GO:0006281">
    <property type="term" value="P:DNA repair"/>
    <property type="evidence" value="ECO:0007669"/>
    <property type="project" value="TreeGrafter"/>
</dbReference>
<organism evidence="1 2">
    <name type="scientific">Candidatus Daviesbacteria bacterium RIFCSPHIGHO2_02_FULL_36_13</name>
    <dbReference type="NCBI Taxonomy" id="1797768"/>
    <lineage>
        <taxon>Bacteria</taxon>
        <taxon>Candidatus Daviesiibacteriota</taxon>
    </lineage>
</organism>
<accession>A0A1F5JWF5</accession>
<dbReference type="Gene3D" id="1.10.150.240">
    <property type="entry name" value="Putative phosphatase, domain 2"/>
    <property type="match status" value="1"/>
</dbReference>
<evidence type="ECO:0008006" key="3">
    <source>
        <dbReference type="Google" id="ProtNLM"/>
    </source>
</evidence>
<dbReference type="SUPFAM" id="SSF56784">
    <property type="entry name" value="HAD-like"/>
    <property type="match status" value="1"/>
</dbReference>
<dbReference type="InterPro" id="IPR006439">
    <property type="entry name" value="HAD-SF_hydro_IA"/>
</dbReference>